<feature type="region of interest" description="Disordered" evidence="2">
    <location>
        <begin position="866"/>
        <end position="911"/>
    </location>
</feature>
<feature type="region of interest" description="Disordered" evidence="2">
    <location>
        <begin position="767"/>
        <end position="806"/>
    </location>
</feature>
<dbReference type="Proteomes" id="UP001107558">
    <property type="component" value="Chromosome 3"/>
</dbReference>
<sequence>MSSGNESVESGLRVTRSKLRMNSTDSTLSSDQRPQTPTGRTRNTKKLEVIEEKLNTPTRRTTRAGSIQRENETPTTTPTKLRSTRAGSVQKVILEENQMPAALTPTKRLTRAGSVQRTDELKGSPARSTRRMSSDKNPIQESSIIMIDDDSISENALTPKTLKRNLRISTITKLEEVIEEESEVNNSNQSVDLNKSDSSNELELRNRSISKSPNVVQRASLNSSTGDIIEGAKIQENVQNTETSHNILNDENQTISTTVGMNKSLNSHVSLSENEVYSEEVIKTKNSSPINDTSTNQNENELEPEETEKSFKSVSLKVNSSFANHDISISTFSEQSNEETLGMSVFCSRKSVVNEQPMEIDDDLINLQTPPINREVKSPEKNLMSSIEKEKIKNLEQLILEEKNKCETTDETDSEKIVANMMEDFVVETPAKSPEKRKSLSKSSFVNEKVNLEIITEKSPKQDEILNKSKTKDDEDTSETEFSPSKNLHPRKSLNKSKIKDDNSEISTTASPKQRKSLNKNKIEDEDETNFQNKQSVSNQSSTDSSEISPTKSPKQRNSFNKSKIEDDKTSEISIAENPKLCKSLSKNDIEEEKSNSDAISAKYIRQRKSLNDLKREKEDFSSFKNNSWSQSVRNSASEHIDNLKITEKEVIKDTSKHRKVVSSDKSEDEDYEKDSFIDDEAEVASDEDSMTPSERNYLEENEIVDLGETLGSEDSESDEDYQEEEEGNSFIDNDENISDKYSMDSEEEFIEKDEIKRKSRIIYPLESSSEDESETIKKSLATTKSPEKNEIAKEPSELDIKDNNLEKGVQKEEINTTMLPKRKLIDQSIQIEDISMIEHKSSNNTMKENIENIINSLATPVSVDKKQKKLHMEDNSHLVSNEKTEKEHDQEAAIEQEIVSSTSKKQKRKIDYNSIYQRVNQHMEEFKANKKAQAELKKEKKAKKLAKKKNKEQEANGVVDSLSGDDKENSLKKKTKNKIKKQKNVEEVDDGKKEDLGSRLNKLQEKLELKRQRKREKKQAKMQENGIANESKDIEKPNKQEKIEEKVEDVILVPKKAKKNSHENQIDQQQSVFDTSLKTNSEKIKKKRKIEDVDESLSATIEKPRTDKKLKVLKQIDEPMHRVHQKTVHIDELKQVDSTLNLNKKLKNIIPNEVNTVKTKKQKLTKKVIVESKVSLPRPVFTTAGIFMEESITPYKFKSKEYKPIKSKMGRDPIALFQATKKKAVSSHADFRSEKLKKKNRDKSIKNLKNLM</sequence>
<evidence type="ECO:0000313" key="4">
    <source>
        <dbReference type="Proteomes" id="UP001107558"/>
    </source>
</evidence>
<accession>A0A9J6BRT3</accession>
<feature type="compositionally biased region" description="Basic and acidic residues" evidence="2">
    <location>
        <begin position="1031"/>
        <end position="1042"/>
    </location>
</feature>
<feature type="region of interest" description="Disordered" evidence="2">
    <location>
        <begin position="461"/>
        <end position="605"/>
    </location>
</feature>
<evidence type="ECO:0000313" key="3">
    <source>
        <dbReference type="EMBL" id="KAG5672593.1"/>
    </source>
</evidence>
<feature type="compositionally biased region" description="Polar residues" evidence="2">
    <location>
        <begin position="623"/>
        <end position="636"/>
    </location>
</feature>
<feature type="compositionally biased region" description="Basic and acidic residues" evidence="2">
    <location>
        <begin position="461"/>
        <end position="473"/>
    </location>
</feature>
<feature type="compositionally biased region" description="Basic and acidic residues" evidence="2">
    <location>
        <begin position="45"/>
        <end position="54"/>
    </location>
</feature>
<comment type="caution">
    <text evidence="3">The sequence shown here is derived from an EMBL/GenBank/DDBJ whole genome shotgun (WGS) entry which is preliminary data.</text>
</comment>
<proteinExistence type="predicted"/>
<feature type="compositionally biased region" description="Basic residues" evidence="2">
    <location>
        <begin position="488"/>
        <end position="497"/>
    </location>
</feature>
<name>A0A9J6BRT3_POLVA</name>
<evidence type="ECO:0000256" key="1">
    <source>
        <dbReference type="SAM" id="Coils"/>
    </source>
</evidence>
<keyword evidence="1" id="KW-0175">Coiled coil</keyword>
<feature type="region of interest" description="Disordered" evidence="2">
    <location>
        <begin position="179"/>
        <end position="203"/>
    </location>
</feature>
<dbReference type="EMBL" id="JADBJN010000003">
    <property type="protein sequence ID" value="KAG5672593.1"/>
    <property type="molecule type" value="Genomic_DNA"/>
</dbReference>
<reference evidence="3" key="1">
    <citation type="submission" date="2021-03" db="EMBL/GenBank/DDBJ databases">
        <title>Chromosome level genome of the anhydrobiotic midge Polypedilum vanderplanki.</title>
        <authorList>
            <person name="Yoshida Y."/>
            <person name="Kikawada T."/>
            <person name="Gusev O."/>
        </authorList>
    </citation>
    <scope>NUCLEOTIDE SEQUENCE</scope>
    <source>
        <strain evidence="3">NIAS01</strain>
        <tissue evidence="3">Whole body or cell culture</tissue>
    </source>
</reference>
<feature type="compositionally biased region" description="Polar residues" evidence="2">
    <location>
        <begin position="192"/>
        <end position="203"/>
    </location>
</feature>
<feature type="compositionally biased region" description="Polar residues" evidence="2">
    <location>
        <begin position="55"/>
        <end position="65"/>
    </location>
</feature>
<feature type="region of interest" description="Disordered" evidence="2">
    <location>
        <begin position="653"/>
        <end position="748"/>
    </location>
</feature>
<feature type="compositionally biased region" description="Basic and acidic residues" evidence="2">
    <location>
        <begin position="786"/>
        <end position="806"/>
    </location>
</feature>
<protein>
    <submittedName>
        <fullName evidence="3">Uncharacterized protein</fullName>
    </submittedName>
</protein>
<feature type="compositionally biased region" description="Acidic residues" evidence="2">
    <location>
        <begin position="667"/>
        <end position="690"/>
    </location>
</feature>
<feature type="compositionally biased region" description="Basic residues" evidence="2">
    <location>
        <begin position="1012"/>
        <end position="1021"/>
    </location>
</feature>
<evidence type="ECO:0000256" key="2">
    <source>
        <dbReference type="SAM" id="MobiDB-lite"/>
    </source>
</evidence>
<feature type="coiled-coil region" evidence="1">
    <location>
        <begin position="385"/>
        <end position="412"/>
    </location>
</feature>
<feature type="compositionally biased region" description="Basic and acidic residues" evidence="2">
    <location>
        <begin position="927"/>
        <end position="939"/>
    </location>
</feature>
<feature type="compositionally biased region" description="Basic residues" evidence="2">
    <location>
        <begin position="973"/>
        <end position="983"/>
    </location>
</feature>
<feature type="compositionally biased region" description="Basic and acidic residues" evidence="2">
    <location>
        <begin position="586"/>
        <end position="596"/>
    </location>
</feature>
<organism evidence="3 4">
    <name type="scientific">Polypedilum vanderplanki</name>
    <name type="common">Sleeping chironomid midge</name>
    <dbReference type="NCBI Taxonomy" id="319348"/>
    <lineage>
        <taxon>Eukaryota</taxon>
        <taxon>Metazoa</taxon>
        <taxon>Ecdysozoa</taxon>
        <taxon>Arthropoda</taxon>
        <taxon>Hexapoda</taxon>
        <taxon>Insecta</taxon>
        <taxon>Pterygota</taxon>
        <taxon>Neoptera</taxon>
        <taxon>Endopterygota</taxon>
        <taxon>Diptera</taxon>
        <taxon>Nematocera</taxon>
        <taxon>Chironomoidea</taxon>
        <taxon>Chironomidae</taxon>
        <taxon>Chironominae</taxon>
        <taxon>Polypedilum</taxon>
        <taxon>Polypedilum</taxon>
    </lineage>
</organism>
<feature type="compositionally biased region" description="Polar residues" evidence="2">
    <location>
        <begin position="284"/>
        <end position="295"/>
    </location>
</feature>
<feature type="compositionally biased region" description="Basic and acidic residues" evidence="2">
    <location>
        <begin position="871"/>
        <end position="892"/>
    </location>
</feature>
<feature type="region of interest" description="Disordered" evidence="2">
    <location>
        <begin position="927"/>
        <end position="1042"/>
    </location>
</feature>
<feature type="compositionally biased region" description="Polar residues" evidence="2">
    <location>
        <begin position="547"/>
        <end position="562"/>
    </location>
</feature>
<dbReference type="AlphaFoldDB" id="A0A9J6BRT3"/>
<feature type="region of interest" description="Disordered" evidence="2">
    <location>
        <begin position="620"/>
        <end position="640"/>
    </location>
</feature>
<feature type="region of interest" description="Disordered" evidence="2">
    <location>
        <begin position="283"/>
        <end position="310"/>
    </location>
</feature>
<feature type="region of interest" description="Disordered" evidence="2">
    <location>
        <begin position="113"/>
        <end position="136"/>
    </location>
</feature>
<feature type="compositionally biased region" description="Basic residues" evidence="2">
    <location>
        <begin position="940"/>
        <end position="951"/>
    </location>
</feature>
<feature type="compositionally biased region" description="Acidic residues" evidence="2">
    <location>
        <begin position="700"/>
        <end position="737"/>
    </location>
</feature>
<feature type="compositionally biased region" description="Low complexity" evidence="2">
    <location>
        <begin position="536"/>
        <end position="546"/>
    </location>
</feature>
<feature type="region of interest" description="Disordered" evidence="2">
    <location>
        <begin position="1"/>
        <end position="81"/>
    </location>
</feature>
<feature type="compositionally biased region" description="Basic and acidic residues" evidence="2">
    <location>
        <begin position="984"/>
        <end position="1011"/>
    </location>
</feature>
<feature type="compositionally biased region" description="Polar residues" evidence="2">
    <location>
        <begin position="20"/>
        <end position="41"/>
    </location>
</feature>
<keyword evidence="4" id="KW-1185">Reference proteome</keyword>
<gene>
    <name evidence="3" type="ORF">PVAND_002709</name>
</gene>
<dbReference type="OrthoDB" id="10692553at2759"/>